<comment type="caution">
    <text evidence="2">The sequence shown here is derived from an EMBL/GenBank/DDBJ whole genome shotgun (WGS) entry which is preliminary data.</text>
</comment>
<feature type="region of interest" description="Disordered" evidence="1">
    <location>
        <begin position="1"/>
        <end position="26"/>
    </location>
</feature>
<evidence type="ECO:0000313" key="3">
    <source>
        <dbReference type="Proteomes" id="UP000467700"/>
    </source>
</evidence>
<gene>
    <name evidence="2" type="ORF">AAE3_LOCUS6900</name>
</gene>
<name>A0A8S0WCD3_CYCAE</name>
<feature type="compositionally biased region" description="Basic and acidic residues" evidence="1">
    <location>
        <begin position="41"/>
        <end position="52"/>
    </location>
</feature>
<sequence>MGSAPIPSSLEELEARERENEYPHTSVVGLTPYVRLQSVQKPDRYQDREKRCILGPGTGKEDIDNAPAGRSASNSELLNPLIALNSKVGNWEKESAITLSVGPAYHAGMEARRAFSDE</sequence>
<feature type="region of interest" description="Disordered" evidence="1">
    <location>
        <begin position="39"/>
        <end position="72"/>
    </location>
</feature>
<dbReference type="Proteomes" id="UP000467700">
    <property type="component" value="Unassembled WGS sequence"/>
</dbReference>
<feature type="compositionally biased region" description="Basic and acidic residues" evidence="1">
    <location>
        <begin position="13"/>
        <end position="22"/>
    </location>
</feature>
<evidence type="ECO:0000313" key="2">
    <source>
        <dbReference type="EMBL" id="CAA7264870.1"/>
    </source>
</evidence>
<organism evidence="2 3">
    <name type="scientific">Cyclocybe aegerita</name>
    <name type="common">Black poplar mushroom</name>
    <name type="synonym">Agrocybe aegerita</name>
    <dbReference type="NCBI Taxonomy" id="1973307"/>
    <lineage>
        <taxon>Eukaryota</taxon>
        <taxon>Fungi</taxon>
        <taxon>Dikarya</taxon>
        <taxon>Basidiomycota</taxon>
        <taxon>Agaricomycotina</taxon>
        <taxon>Agaricomycetes</taxon>
        <taxon>Agaricomycetidae</taxon>
        <taxon>Agaricales</taxon>
        <taxon>Agaricineae</taxon>
        <taxon>Bolbitiaceae</taxon>
        <taxon>Cyclocybe</taxon>
    </lineage>
</organism>
<protein>
    <submittedName>
        <fullName evidence="2">Uncharacterized protein</fullName>
    </submittedName>
</protein>
<proteinExistence type="predicted"/>
<accession>A0A8S0WCD3</accession>
<evidence type="ECO:0000256" key="1">
    <source>
        <dbReference type="SAM" id="MobiDB-lite"/>
    </source>
</evidence>
<dbReference type="AlphaFoldDB" id="A0A8S0WCD3"/>
<reference evidence="2 3" key="1">
    <citation type="submission" date="2020-01" db="EMBL/GenBank/DDBJ databases">
        <authorList>
            <person name="Gupta K D."/>
        </authorList>
    </citation>
    <scope>NUCLEOTIDE SEQUENCE [LARGE SCALE GENOMIC DNA]</scope>
</reference>
<dbReference type="EMBL" id="CACVBS010000046">
    <property type="protein sequence ID" value="CAA7264870.1"/>
    <property type="molecule type" value="Genomic_DNA"/>
</dbReference>
<keyword evidence="3" id="KW-1185">Reference proteome</keyword>